<dbReference type="OrthoDB" id="217042at2"/>
<dbReference type="Proteomes" id="UP000318384">
    <property type="component" value="Chromosome"/>
</dbReference>
<sequence>MKDMFKIKSYVFLASAFLITVTVQVIAFEEKGVEKTETSPSNLDIMRHLMNSWSIRTKEKRSEPLAFVQDPVLRYTDPKYKMTDCAIWRLGKKGRPRAYVTVEMGNPRGNTGLATFEFLAVSEGPFRINGRGVSWQPWELGVDFKPLPGAPQPAATAPERLEQMKQLAIRFSAEEMLGREKIYLNLHPEPFDRYQPTDAKNSDAAVFLFERNSNPEVILFLETDGKKWSYGCGKLSATAVLVKLDKKEVWSNPKTSSRPKPDQVGYHWTNGYTAGRVVFQVPHKLRTTPVKAIPVQPIPARANLLKLKTKQLPVIQPKKVQPKAVQPKVKPQPPQPVSKPASNSSSHCC</sequence>
<evidence type="ECO:0000313" key="2">
    <source>
        <dbReference type="EMBL" id="QDU10202.1"/>
    </source>
</evidence>
<name>A0A517WY82_9PLAN</name>
<dbReference type="AlphaFoldDB" id="A0A517WY82"/>
<gene>
    <name evidence="2" type="ORF">V202x_36010</name>
</gene>
<dbReference type="EMBL" id="CP037422">
    <property type="protein sequence ID" value="QDU10202.1"/>
    <property type="molecule type" value="Genomic_DNA"/>
</dbReference>
<proteinExistence type="predicted"/>
<keyword evidence="3" id="KW-1185">Reference proteome</keyword>
<evidence type="ECO:0000256" key="1">
    <source>
        <dbReference type="SAM" id="MobiDB-lite"/>
    </source>
</evidence>
<feature type="region of interest" description="Disordered" evidence="1">
    <location>
        <begin position="315"/>
        <end position="349"/>
    </location>
</feature>
<evidence type="ECO:0000313" key="3">
    <source>
        <dbReference type="Proteomes" id="UP000318384"/>
    </source>
</evidence>
<protein>
    <submittedName>
        <fullName evidence="2">Uncharacterized protein</fullName>
    </submittedName>
</protein>
<feature type="compositionally biased region" description="Low complexity" evidence="1">
    <location>
        <begin position="315"/>
        <end position="329"/>
    </location>
</feature>
<accession>A0A517WY82</accession>
<dbReference type="RefSeq" id="WP_145177674.1">
    <property type="nucleotide sequence ID" value="NZ_CP037422.1"/>
</dbReference>
<reference evidence="2 3" key="1">
    <citation type="submission" date="2019-03" db="EMBL/GenBank/DDBJ databases">
        <title>Deep-cultivation of Planctomycetes and their phenomic and genomic characterization uncovers novel biology.</title>
        <authorList>
            <person name="Wiegand S."/>
            <person name="Jogler M."/>
            <person name="Boedeker C."/>
            <person name="Pinto D."/>
            <person name="Vollmers J."/>
            <person name="Rivas-Marin E."/>
            <person name="Kohn T."/>
            <person name="Peeters S.H."/>
            <person name="Heuer A."/>
            <person name="Rast P."/>
            <person name="Oberbeckmann S."/>
            <person name="Bunk B."/>
            <person name="Jeske O."/>
            <person name="Meyerdierks A."/>
            <person name="Storesund J.E."/>
            <person name="Kallscheuer N."/>
            <person name="Luecker S."/>
            <person name="Lage O.M."/>
            <person name="Pohl T."/>
            <person name="Merkel B.J."/>
            <person name="Hornburger P."/>
            <person name="Mueller R.-W."/>
            <person name="Bruemmer F."/>
            <person name="Labrenz M."/>
            <person name="Spormann A.M."/>
            <person name="Op den Camp H."/>
            <person name="Overmann J."/>
            <person name="Amann R."/>
            <person name="Jetten M.S.M."/>
            <person name="Mascher T."/>
            <person name="Medema M.H."/>
            <person name="Devos D.P."/>
            <person name="Kaster A.-K."/>
            <person name="Ovreas L."/>
            <person name="Rohde M."/>
            <person name="Galperin M.Y."/>
            <person name="Jogler C."/>
        </authorList>
    </citation>
    <scope>NUCLEOTIDE SEQUENCE [LARGE SCALE GENOMIC DNA]</scope>
    <source>
        <strain evidence="2 3">V202</strain>
    </source>
</reference>
<organism evidence="2 3">
    <name type="scientific">Gimesia aquarii</name>
    <dbReference type="NCBI Taxonomy" id="2527964"/>
    <lineage>
        <taxon>Bacteria</taxon>
        <taxon>Pseudomonadati</taxon>
        <taxon>Planctomycetota</taxon>
        <taxon>Planctomycetia</taxon>
        <taxon>Planctomycetales</taxon>
        <taxon>Planctomycetaceae</taxon>
        <taxon>Gimesia</taxon>
    </lineage>
</organism>